<dbReference type="GO" id="GO:0010181">
    <property type="term" value="F:FMN binding"/>
    <property type="evidence" value="ECO:0007669"/>
    <property type="project" value="UniProtKB-UniRule"/>
</dbReference>
<proteinExistence type="inferred from homology"/>
<keyword evidence="5 6" id="KW-0664">Pyridoxine biosynthesis</keyword>
<feature type="binding site" evidence="6 7">
    <location>
        <begin position="64"/>
        <end position="69"/>
    </location>
    <ligand>
        <name>FMN</name>
        <dbReference type="ChEBI" id="CHEBI:58210"/>
    </ligand>
</feature>
<feature type="binding site" evidence="6 7">
    <location>
        <position position="108"/>
    </location>
    <ligand>
        <name>FMN</name>
        <dbReference type="ChEBI" id="CHEBI:58210"/>
    </ligand>
</feature>
<keyword evidence="2 6" id="KW-0285">Flavoprotein</keyword>
<feature type="binding site" evidence="6">
    <location>
        <position position="130"/>
    </location>
    <ligand>
        <name>substrate</name>
    </ligand>
</feature>
<evidence type="ECO:0000256" key="6">
    <source>
        <dbReference type="HAMAP-Rule" id="MF_01629"/>
    </source>
</evidence>
<dbReference type="InterPro" id="IPR019740">
    <property type="entry name" value="Pyridox_Oxase_CS"/>
</dbReference>
<dbReference type="PIRSF" id="PIRSF000190">
    <property type="entry name" value="Pyd_amn-ph_oxd"/>
    <property type="match status" value="1"/>
</dbReference>
<organism evidence="10">
    <name type="scientific">Wolbachia endosymbiont of Sergentomyia squamirostris</name>
    <dbReference type="NCBI Taxonomy" id="3113640"/>
    <lineage>
        <taxon>Bacteria</taxon>
        <taxon>Pseudomonadati</taxon>
        <taxon>Pseudomonadota</taxon>
        <taxon>Alphaproteobacteria</taxon>
        <taxon>Rickettsiales</taxon>
        <taxon>Anaplasmataceae</taxon>
        <taxon>Wolbachieae</taxon>
        <taxon>Wolbachia</taxon>
    </lineage>
</organism>
<dbReference type="PANTHER" id="PTHR10851">
    <property type="entry name" value="PYRIDOXINE-5-PHOSPHATE OXIDASE"/>
    <property type="match status" value="1"/>
</dbReference>
<accession>A0AAT9GEC0</accession>
<comment type="subunit">
    <text evidence="6">Homodimer.</text>
</comment>
<reference evidence="10" key="1">
    <citation type="submission" date="2024-01" db="EMBL/GenBank/DDBJ databases">
        <title>Sequencing the genomes of a sandfly, Sergentomyia squamirostris, and its two endosymbionts.</title>
        <authorList>
            <person name="Itokawa K."/>
            <person name="Sanjoba C."/>
        </authorList>
    </citation>
    <scope>NUCLEOTIDE SEQUENCE</scope>
    <source>
        <strain evidence="10">WSSQ</strain>
    </source>
</reference>
<evidence type="ECO:0000256" key="4">
    <source>
        <dbReference type="ARBA" id="ARBA00023002"/>
    </source>
</evidence>
<evidence type="ECO:0000313" key="10">
    <source>
        <dbReference type="EMBL" id="BFD48137.1"/>
    </source>
</evidence>
<feature type="binding site" evidence="6">
    <location>
        <position position="134"/>
    </location>
    <ligand>
        <name>substrate</name>
    </ligand>
</feature>
<dbReference type="InterPro" id="IPR019576">
    <property type="entry name" value="Pyridoxamine_oxidase_dimer_C"/>
</dbReference>
<feature type="binding site" evidence="6 7">
    <location>
        <position position="85"/>
    </location>
    <ligand>
        <name>FMN</name>
        <dbReference type="ChEBI" id="CHEBI:58210"/>
    </ligand>
</feature>
<feature type="binding site" evidence="6">
    <location>
        <begin position="194"/>
        <end position="196"/>
    </location>
    <ligand>
        <name>substrate</name>
    </ligand>
</feature>
<comment type="cofactor">
    <cofactor evidence="6 7">
        <name>FMN</name>
        <dbReference type="ChEBI" id="CHEBI:58210"/>
    </cofactor>
    <text evidence="6 7">Binds 1 FMN per subunit.</text>
</comment>
<feature type="domain" description="Pyridoxamine 5'-phosphate oxidase N-terminal" evidence="8">
    <location>
        <begin position="45"/>
        <end position="150"/>
    </location>
</feature>
<dbReference type="AlphaFoldDB" id="A0AAT9GEC0"/>
<dbReference type="SUPFAM" id="SSF50475">
    <property type="entry name" value="FMN-binding split barrel"/>
    <property type="match status" value="1"/>
</dbReference>
<feature type="binding site" evidence="6 7">
    <location>
        <position position="188"/>
    </location>
    <ligand>
        <name>FMN</name>
        <dbReference type="ChEBI" id="CHEBI:58210"/>
    </ligand>
</feature>
<feature type="binding site" evidence="6 7">
    <location>
        <position position="86"/>
    </location>
    <ligand>
        <name>FMN</name>
        <dbReference type="ChEBI" id="CHEBI:58210"/>
    </ligand>
</feature>
<comment type="catalytic activity">
    <reaction evidence="6">
        <text>pyridoxamine 5'-phosphate + O2 + H2O = pyridoxal 5'-phosphate + H2O2 + NH4(+)</text>
        <dbReference type="Rhea" id="RHEA:15817"/>
        <dbReference type="ChEBI" id="CHEBI:15377"/>
        <dbReference type="ChEBI" id="CHEBI:15379"/>
        <dbReference type="ChEBI" id="CHEBI:16240"/>
        <dbReference type="ChEBI" id="CHEBI:28938"/>
        <dbReference type="ChEBI" id="CHEBI:58451"/>
        <dbReference type="ChEBI" id="CHEBI:597326"/>
        <dbReference type="EC" id="1.4.3.5"/>
    </reaction>
</comment>
<dbReference type="EC" id="1.4.3.5" evidence="6"/>
<keyword evidence="4 6" id="KW-0560">Oxidoreductase</keyword>
<comment type="similarity">
    <text evidence="1 6">Belongs to the pyridoxamine 5'-phosphate oxidase family.</text>
</comment>
<dbReference type="Pfam" id="PF10590">
    <property type="entry name" value="PNP_phzG_C"/>
    <property type="match status" value="1"/>
</dbReference>
<dbReference type="GO" id="GO:0008615">
    <property type="term" value="P:pyridoxine biosynthetic process"/>
    <property type="evidence" value="ECO:0007669"/>
    <property type="project" value="UniProtKB-UniRule"/>
</dbReference>
<dbReference type="HAMAP" id="MF_01629">
    <property type="entry name" value="PdxH"/>
    <property type="match status" value="1"/>
</dbReference>
<dbReference type="InterPro" id="IPR000659">
    <property type="entry name" value="Pyridox_Oxase"/>
</dbReference>
<feature type="binding site" evidence="6 7">
    <location>
        <position position="198"/>
    </location>
    <ligand>
        <name>FMN</name>
        <dbReference type="ChEBI" id="CHEBI:58210"/>
    </ligand>
</feature>
<feature type="domain" description="Pyridoxine 5'-phosphate oxidase dimerisation C-terminal" evidence="9">
    <location>
        <begin position="175"/>
        <end position="216"/>
    </location>
</feature>
<feature type="binding site" evidence="6 7">
    <location>
        <begin position="143"/>
        <end position="144"/>
    </location>
    <ligand>
        <name>FMN</name>
        <dbReference type="ChEBI" id="CHEBI:58210"/>
    </ligand>
</feature>
<gene>
    <name evidence="6 10" type="primary">pdxH</name>
    <name evidence="10" type="ORF">DMENIID0003_12110</name>
</gene>
<comment type="pathway">
    <text evidence="6">Cofactor metabolism; pyridoxal 5'-phosphate salvage; pyridoxal 5'-phosphate from pyridoxine 5'-phosphate: step 1/1.</text>
</comment>
<keyword evidence="3 6" id="KW-0288">FMN</keyword>
<dbReference type="EMBL" id="AP029172">
    <property type="protein sequence ID" value="BFD48137.1"/>
    <property type="molecule type" value="Genomic_DNA"/>
</dbReference>
<evidence type="ECO:0000256" key="2">
    <source>
        <dbReference type="ARBA" id="ARBA00022630"/>
    </source>
</evidence>
<dbReference type="InterPro" id="IPR011576">
    <property type="entry name" value="Pyridox_Oxase_N"/>
</dbReference>
<dbReference type="Gene3D" id="2.30.110.10">
    <property type="entry name" value="Electron Transport, Fmn-binding Protein, Chain A"/>
    <property type="match status" value="1"/>
</dbReference>
<dbReference type="GO" id="GO:0004733">
    <property type="term" value="F:pyridoxamine phosphate oxidase activity"/>
    <property type="evidence" value="ECO:0007669"/>
    <property type="project" value="UniProtKB-UniRule"/>
</dbReference>
<evidence type="ECO:0000256" key="7">
    <source>
        <dbReference type="PIRSR" id="PIRSR000190-2"/>
    </source>
</evidence>
<dbReference type="InterPro" id="IPR012349">
    <property type="entry name" value="Split_barrel_FMN-bd"/>
</dbReference>
<name>A0AAT9GEC0_9RICK</name>
<feature type="binding site" evidence="6">
    <location>
        <position position="69"/>
    </location>
    <ligand>
        <name>substrate</name>
    </ligand>
</feature>
<comment type="pathway">
    <text evidence="6">Cofactor metabolism; pyridoxal 5'-phosphate salvage; pyridoxal 5'-phosphate from pyridoxamine 5'-phosphate: step 1/1.</text>
</comment>
<dbReference type="Pfam" id="PF01243">
    <property type="entry name" value="PNPOx_N"/>
    <property type="match status" value="1"/>
</dbReference>
<sequence>MAVALIFATRARIKILFFDMIFSLEKDPFDLFSKWYKAVLNSPCEQPTAMTLATCSKDCIPSARVVLLKEYSKEGFVFFTNVNSKKGKELTENPKAALVFHWIEFAKQVRIEGEVKLLNDERTDKYFSSRALGSQISAWCSKQSSILKDWQDFEQAIKLKEKEFHNTQVSRPDFWVGFCVIPKVIEFWQEGEYRKHIRFRYTLVEGSDWKVEQLYP</sequence>
<evidence type="ECO:0000256" key="5">
    <source>
        <dbReference type="ARBA" id="ARBA00023096"/>
    </source>
</evidence>
<evidence type="ECO:0000256" key="1">
    <source>
        <dbReference type="ARBA" id="ARBA00007301"/>
    </source>
</evidence>
<dbReference type="NCBIfam" id="TIGR00558">
    <property type="entry name" value="pdxH"/>
    <property type="match status" value="1"/>
</dbReference>
<evidence type="ECO:0000256" key="3">
    <source>
        <dbReference type="ARBA" id="ARBA00022643"/>
    </source>
</evidence>
<dbReference type="PROSITE" id="PS01064">
    <property type="entry name" value="PYRIDOX_OXIDASE"/>
    <property type="match status" value="1"/>
</dbReference>
<evidence type="ECO:0000259" key="9">
    <source>
        <dbReference type="Pfam" id="PF10590"/>
    </source>
</evidence>
<evidence type="ECO:0000259" key="8">
    <source>
        <dbReference type="Pfam" id="PF01243"/>
    </source>
</evidence>
<feature type="binding site" evidence="6 7">
    <location>
        <begin position="79"/>
        <end position="80"/>
    </location>
    <ligand>
        <name>FMN</name>
        <dbReference type="ChEBI" id="CHEBI:58210"/>
    </ligand>
</feature>
<comment type="catalytic activity">
    <reaction evidence="6">
        <text>pyridoxine 5'-phosphate + O2 = pyridoxal 5'-phosphate + H2O2</text>
        <dbReference type="Rhea" id="RHEA:15149"/>
        <dbReference type="ChEBI" id="CHEBI:15379"/>
        <dbReference type="ChEBI" id="CHEBI:16240"/>
        <dbReference type="ChEBI" id="CHEBI:58589"/>
        <dbReference type="ChEBI" id="CHEBI:597326"/>
        <dbReference type="EC" id="1.4.3.5"/>
    </reaction>
</comment>
<feature type="binding site" evidence="6">
    <location>
        <position position="126"/>
    </location>
    <ligand>
        <name>substrate</name>
    </ligand>
</feature>
<comment type="function">
    <text evidence="6">Catalyzes the oxidation of either pyridoxine 5'-phosphate (PNP) or pyridoxamine 5'-phosphate (PMP) into pyridoxal 5'-phosphate (PLP).</text>
</comment>
<protein>
    <recommendedName>
        <fullName evidence="6">Pyridoxine/pyridoxamine 5'-phosphate oxidase</fullName>
        <ecNumber evidence="6">1.4.3.5</ecNumber>
    </recommendedName>
    <alternativeName>
        <fullName evidence="6">PNP/PMP oxidase</fullName>
        <shortName evidence="6">PNPOx</shortName>
    </alternativeName>
    <alternativeName>
        <fullName evidence="6">Pyridoxal 5'-phosphate synthase</fullName>
    </alternativeName>
</protein>
<dbReference type="NCBIfam" id="NF004231">
    <property type="entry name" value="PRK05679.1"/>
    <property type="match status" value="1"/>
</dbReference>
<dbReference type="PANTHER" id="PTHR10851:SF0">
    <property type="entry name" value="PYRIDOXINE-5'-PHOSPHATE OXIDASE"/>
    <property type="match status" value="1"/>
</dbReference>